<dbReference type="Pfam" id="PF01225">
    <property type="entry name" value="Mur_ligase"/>
    <property type="match status" value="1"/>
</dbReference>
<reference evidence="2 3" key="1">
    <citation type="submission" date="2013-01" db="EMBL/GenBank/DDBJ databases">
        <authorList>
            <person name="Bench S."/>
        </authorList>
    </citation>
    <scope>NUCLEOTIDE SEQUENCE [LARGE SCALE GENOMIC DNA]</scope>
    <source>
        <strain evidence="2 3">WH 0005</strain>
    </source>
</reference>
<keyword evidence="2" id="KW-0436">Ligase</keyword>
<dbReference type="PANTHER" id="PTHR23135">
    <property type="entry name" value="MUR LIGASE FAMILY MEMBER"/>
    <property type="match status" value="1"/>
</dbReference>
<accession>T2IMD3</accession>
<reference evidence="2 3" key="2">
    <citation type="submission" date="2013-09" db="EMBL/GenBank/DDBJ databases">
        <title>Whole genome comparison of six Crocosphaera watsonii strains with differing phenotypes.</title>
        <authorList>
            <person name="Bench S.R."/>
            <person name="Heller P."/>
            <person name="Frank I."/>
            <person name="Arciniega M."/>
            <person name="Shilova I.N."/>
            <person name="Zehr J.P."/>
        </authorList>
    </citation>
    <scope>NUCLEOTIDE SEQUENCE [LARGE SCALE GENOMIC DNA]</scope>
    <source>
        <strain evidence="2 3">WH 0005</strain>
    </source>
</reference>
<evidence type="ECO:0000313" key="3">
    <source>
        <dbReference type="Proteomes" id="UP000017981"/>
    </source>
</evidence>
<sequence length="132" mass="14229">MLTSKKLQYLLNNLSNIPSLPNHSALEREVKGISTNSHSCQLGDIFIGMPGTRVDGGEFWQSAMEVGAVAAIISPQAAQKFPPKDDDCVIIVEDIITVAAQIAAAFYDYPAQQLKMVGITGTNGQNNNYPFS</sequence>
<dbReference type="InterPro" id="IPR000713">
    <property type="entry name" value="Mur_ligase_N"/>
</dbReference>
<evidence type="ECO:0000259" key="1">
    <source>
        <dbReference type="Pfam" id="PF01225"/>
    </source>
</evidence>
<dbReference type="EMBL" id="CAQL01000089">
    <property type="protein sequence ID" value="CCQ54074.1"/>
    <property type="molecule type" value="Genomic_DNA"/>
</dbReference>
<gene>
    <name evidence="2" type="ORF">CWATWH0005_4328</name>
</gene>
<dbReference type="Proteomes" id="UP000017981">
    <property type="component" value="Unassembled WGS sequence"/>
</dbReference>
<proteinExistence type="predicted"/>
<evidence type="ECO:0000313" key="2">
    <source>
        <dbReference type="EMBL" id="CCQ54074.1"/>
    </source>
</evidence>
<dbReference type="SUPFAM" id="SSF63418">
    <property type="entry name" value="MurE/MurF N-terminal domain"/>
    <property type="match status" value="1"/>
</dbReference>
<name>T2IMD3_CROWT</name>
<dbReference type="GO" id="GO:0008765">
    <property type="term" value="F:UDP-N-acetylmuramoylalanyl-D-glutamate-2,6-diaminopimelate ligase activity"/>
    <property type="evidence" value="ECO:0007669"/>
    <property type="project" value="UniProtKB-EC"/>
</dbReference>
<organism evidence="2 3">
    <name type="scientific">Crocosphaera watsonii WH 0005</name>
    <dbReference type="NCBI Taxonomy" id="423472"/>
    <lineage>
        <taxon>Bacteria</taxon>
        <taxon>Bacillati</taxon>
        <taxon>Cyanobacteriota</taxon>
        <taxon>Cyanophyceae</taxon>
        <taxon>Oscillatoriophycideae</taxon>
        <taxon>Chroococcales</taxon>
        <taxon>Aphanothecaceae</taxon>
        <taxon>Crocosphaera</taxon>
    </lineage>
</organism>
<dbReference type="PANTHER" id="PTHR23135:SF4">
    <property type="entry name" value="UDP-N-ACETYLMURAMOYL-L-ALANYL-D-GLUTAMATE--2,6-DIAMINOPIMELATE LIGASE MURE HOMOLOG, CHLOROPLASTIC"/>
    <property type="match status" value="1"/>
</dbReference>
<feature type="domain" description="Mur ligase N-terminal catalytic" evidence="1">
    <location>
        <begin position="29"/>
        <end position="107"/>
    </location>
</feature>
<dbReference type="EC" id="6.3.2.13" evidence="2"/>
<comment type="caution">
    <text evidence="2">The sequence shown here is derived from an EMBL/GenBank/DDBJ whole genome shotgun (WGS) entry which is preliminary data.</text>
</comment>
<dbReference type="Gene3D" id="3.40.1390.10">
    <property type="entry name" value="MurE/MurF, N-terminal domain"/>
    <property type="match status" value="1"/>
</dbReference>
<dbReference type="InterPro" id="IPR035911">
    <property type="entry name" value="MurE/MurF_N"/>
</dbReference>
<dbReference type="AlphaFoldDB" id="T2IMD3"/>
<protein>
    <submittedName>
        <fullName evidence="2">UDP-N-acetylmuramoylalanyl-D-glutamate--2,6-diaminopimelate ligase</fullName>
        <ecNumber evidence="2">6.3.2.13</ecNumber>
    </submittedName>
</protein>